<comment type="caution">
    <text evidence="10">The sequence shown here is derived from an EMBL/GenBank/DDBJ whole genome shotgun (WGS) entry which is preliminary data.</text>
</comment>
<keyword evidence="6" id="KW-0067">ATP-binding</keyword>
<proteinExistence type="predicted"/>
<keyword evidence="2" id="KW-0723">Serine/threonine-protein kinase</keyword>
<dbReference type="Proteomes" id="UP001597229">
    <property type="component" value="Unassembled WGS sequence"/>
</dbReference>
<evidence type="ECO:0000256" key="6">
    <source>
        <dbReference type="ARBA" id="ARBA00022840"/>
    </source>
</evidence>
<dbReference type="PROSITE" id="PS50011">
    <property type="entry name" value="PROTEIN_KINASE_DOM"/>
    <property type="match status" value="1"/>
</dbReference>
<evidence type="ECO:0000256" key="4">
    <source>
        <dbReference type="ARBA" id="ARBA00022741"/>
    </source>
</evidence>
<evidence type="ECO:0000256" key="2">
    <source>
        <dbReference type="ARBA" id="ARBA00022527"/>
    </source>
</evidence>
<comment type="catalytic activity">
    <reaction evidence="8">
        <text>L-seryl-[protein] + ATP = O-phospho-L-seryl-[protein] + ADP + H(+)</text>
        <dbReference type="Rhea" id="RHEA:17989"/>
        <dbReference type="Rhea" id="RHEA-COMP:9863"/>
        <dbReference type="Rhea" id="RHEA-COMP:11604"/>
        <dbReference type="ChEBI" id="CHEBI:15378"/>
        <dbReference type="ChEBI" id="CHEBI:29999"/>
        <dbReference type="ChEBI" id="CHEBI:30616"/>
        <dbReference type="ChEBI" id="CHEBI:83421"/>
        <dbReference type="ChEBI" id="CHEBI:456216"/>
        <dbReference type="EC" id="2.7.11.1"/>
    </reaction>
</comment>
<comment type="catalytic activity">
    <reaction evidence="7">
        <text>L-threonyl-[protein] + ATP = O-phospho-L-threonyl-[protein] + ADP + H(+)</text>
        <dbReference type="Rhea" id="RHEA:46608"/>
        <dbReference type="Rhea" id="RHEA-COMP:11060"/>
        <dbReference type="Rhea" id="RHEA-COMP:11605"/>
        <dbReference type="ChEBI" id="CHEBI:15378"/>
        <dbReference type="ChEBI" id="CHEBI:30013"/>
        <dbReference type="ChEBI" id="CHEBI:30616"/>
        <dbReference type="ChEBI" id="CHEBI:61977"/>
        <dbReference type="ChEBI" id="CHEBI:456216"/>
        <dbReference type="EC" id="2.7.11.1"/>
    </reaction>
</comment>
<dbReference type="GO" id="GO:0016301">
    <property type="term" value="F:kinase activity"/>
    <property type="evidence" value="ECO:0007669"/>
    <property type="project" value="UniProtKB-KW"/>
</dbReference>
<sequence>MQGIADYQFVRALGESNYGTNYLAQAPARLGIAAAEVVVKVIAGPTSDDAFRRATRELKHFSVADSDRLVAVYDAGRHGGAFYYAMEYLPLGSLEKPAVEIGVGQRVAAVRDAALAAHALHERGIAHRDIKPANILLADDGGRLSDLGLSQLLSPGMVTTGLGQIGLEFTDPAIMLGAQASRASDVWSLGASLHYAITGKGVYGDLRDTEPLLLVRSILASQPTLSDALSPSARALIAACLDADVAARPRTAAEVADRASGLVAELGSAV</sequence>
<reference evidence="11" key="1">
    <citation type="journal article" date="2019" name="Int. J. Syst. Evol. Microbiol.">
        <title>The Global Catalogue of Microorganisms (GCM) 10K type strain sequencing project: providing services to taxonomists for standard genome sequencing and annotation.</title>
        <authorList>
            <consortium name="The Broad Institute Genomics Platform"/>
            <consortium name="The Broad Institute Genome Sequencing Center for Infectious Disease"/>
            <person name="Wu L."/>
            <person name="Ma J."/>
        </authorList>
    </citation>
    <scope>NUCLEOTIDE SEQUENCE [LARGE SCALE GENOMIC DNA]</scope>
    <source>
        <strain evidence="11">CCUG 52478</strain>
    </source>
</reference>
<keyword evidence="3" id="KW-0808">Transferase</keyword>
<dbReference type="InterPro" id="IPR050660">
    <property type="entry name" value="NEK_Ser/Thr_kinase"/>
</dbReference>
<dbReference type="PROSITE" id="PS00108">
    <property type="entry name" value="PROTEIN_KINASE_ST"/>
    <property type="match status" value="1"/>
</dbReference>
<dbReference type="SMART" id="SM00220">
    <property type="entry name" value="S_TKc"/>
    <property type="match status" value="1"/>
</dbReference>
<evidence type="ECO:0000256" key="7">
    <source>
        <dbReference type="ARBA" id="ARBA00047899"/>
    </source>
</evidence>
<accession>A0ABW3VWG7</accession>
<gene>
    <name evidence="10" type="ORF">ACFQ3F_03780</name>
</gene>
<keyword evidence="11" id="KW-1185">Reference proteome</keyword>
<name>A0ABW3VWG7_9ACTN</name>
<evidence type="ECO:0000256" key="8">
    <source>
        <dbReference type="ARBA" id="ARBA00048679"/>
    </source>
</evidence>
<evidence type="ECO:0000256" key="5">
    <source>
        <dbReference type="ARBA" id="ARBA00022777"/>
    </source>
</evidence>
<keyword evidence="5 10" id="KW-0418">Kinase</keyword>
<dbReference type="PANTHER" id="PTHR43671">
    <property type="entry name" value="SERINE/THREONINE-PROTEIN KINASE NEK"/>
    <property type="match status" value="1"/>
</dbReference>
<dbReference type="Pfam" id="PF00069">
    <property type="entry name" value="Pkinase"/>
    <property type="match status" value="1"/>
</dbReference>
<dbReference type="SUPFAM" id="SSF56112">
    <property type="entry name" value="Protein kinase-like (PK-like)"/>
    <property type="match status" value="1"/>
</dbReference>
<keyword evidence="4" id="KW-0547">Nucleotide-binding</keyword>
<dbReference type="Gene3D" id="1.10.510.10">
    <property type="entry name" value="Transferase(Phosphotransferase) domain 1"/>
    <property type="match status" value="1"/>
</dbReference>
<protein>
    <recommendedName>
        <fullName evidence="1">non-specific serine/threonine protein kinase</fullName>
        <ecNumber evidence="1">2.7.11.1</ecNumber>
    </recommendedName>
</protein>
<dbReference type="PANTHER" id="PTHR43671:SF98">
    <property type="entry name" value="SERINE_THREONINE-PROTEIN KINASE NEK11"/>
    <property type="match status" value="1"/>
</dbReference>
<dbReference type="EMBL" id="JBHTLX010000005">
    <property type="protein sequence ID" value="MFD1246900.1"/>
    <property type="molecule type" value="Genomic_DNA"/>
</dbReference>
<dbReference type="InterPro" id="IPR000719">
    <property type="entry name" value="Prot_kinase_dom"/>
</dbReference>
<feature type="domain" description="Protein kinase" evidence="9">
    <location>
        <begin position="7"/>
        <end position="263"/>
    </location>
</feature>
<dbReference type="Gene3D" id="3.30.200.20">
    <property type="entry name" value="Phosphorylase Kinase, domain 1"/>
    <property type="match status" value="1"/>
</dbReference>
<dbReference type="InterPro" id="IPR011009">
    <property type="entry name" value="Kinase-like_dom_sf"/>
</dbReference>
<organism evidence="10 11">
    <name type="scientific">Nocardioides ginsengisoli</name>
    <dbReference type="NCBI Taxonomy" id="363868"/>
    <lineage>
        <taxon>Bacteria</taxon>
        <taxon>Bacillati</taxon>
        <taxon>Actinomycetota</taxon>
        <taxon>Actinomycetes</taxon>
        <taxon>Propionibacteriales</taxon>
        <taxon>Nocardioidaceae</taxon>
        <taxon>Nocardioides</taxon>
    </lineage>
</organism>
<dbReference type="EC" id="2.7.11.1" evidence="1"/>
<dbReference type="RefSeq" id="WP_367917626.1">
    <property type="nucleotide sequence ID" value="NZ_BAABAC010000005.1"/>
</dbReference>
<evidence type="ECO:0000313" key="11">
    <source>
        <dbReference type="Proteomes" id="UP001597229"/>
    </source>
</evidence>
<evidence type="ECO:0000256" key="1">
    <source>
        <dbReference type="ARBA" id="ARBA00012513"/>
    </source>
</evidence>
<evidence type="ECO:0000256" key="3">
    <source>
        <dbReference type="ARBA" id="ARBA00022679"/>
    </source>
</evidence>
<evidence type="ECO:0000313" key="10">
    <source>
        <dbReference type="EMBL" id="MFD1246900.1"/>
    </source>
</evidence>
<evidence type="ECO:0000259" key="9">
    <source>
        <dbReference type="PROSITE" id="PS50011"/>
    </source>
</evidence>
<dbReference type="InterPro" id="IPR008271">
    <property type="entry name" value="Ser/Thr_kinase_AS"/>
</dbReference>